<protein>
    <submittedName>
        <fullName evidence="1">DUF433 domain-containing protein</fullName>
    </submittedName>
</protein>
<dbReference type="RefSeq" id="WP_340541637.1">
    <property type="nucleotide sequence ID" value="NZ_JBBLXS010000223.1"/>
</dbReference>
<dbReference type="InterPro" id="IPR009057">
    <property type="entry name" value="Homeodomain-like_sf"/>
</dbReference>
<dbReference type="PANTHER" id="PTHR34849">
    <property type="entry name" value="SSL5025 PROTEIN"/>
    <property type="match status" value="1"/>
</dbReference>
<dbReference type="SUPFAM" id="SSF46689">
    <property type="entry name" value="Homeodomain-like"/>
    <property type="match status" value="1"/>
</dbReference>
<evidence type="ECO:0000313" key="1">
    <source>
        <dbReference type="EMBL" id="MEK0186509.1"/>
    </source>
</evidence>
<name>A0ABU8YQ41_9CYAN</name>
<gene>
    <name evidence="1" type="ORF">WMG39_16865</name>
</gene>
<proteinExistence type="predicted"/>
<dbReference type="EMBL" id="JBBLXS010000223">
    <property type="protein sequence ID" value="MEK0186509.1"/>
    <property type="molecule type" value="Genomic_DNA"/>
</dbReference>
<accession>A0ABU8YQ41</accession>
<evidence type="ECO:0000313" key="2">
    <source>
        <dbReference type="Proteomes" id="UP001384579"/>
    </source>
</evidence>
<dbReference type="Pfam" id="PF04255">
    <property type="entry name" value="DUF433"/>
    <property type="match status" value="1"/>
</dbReference>
<dbReference type="InterPro" id="IPR036388">
    <property type="entry name" value="WH-like_DNA-bd_sf"/>
</dbReference>
<dbReference type="Gene3D" id="1.10.10.10">
    <property type="entry name" value="Winged helix-like DNA-binding domain superfamily/Winged helix DNA-binding domain"/>
    <property type="match status" value="1"/>
</dbReference>
<reference evidence="1 2" key="1">
    <citation type="journal article" date="2020" name="Harmful Algae">
        <title>Molecular and morphological characterization of a novel dihydroanatoxin-a producing Microcoleus species (cyanobacteria) from the Russian River, California, USA.</title>
        <authorList>
            <person name="Conklin K.Y."/>
            <person name="Stancheva R."/>
            <person name="Otten T.G."/>
            <person name="Fadness R."/>
            <person name="Boyer G.L."/>
            <person name="Read B."/>
            <person name="Zhang X."/>
            <person name="Sheath R.G."/>
        </authorList>
    </citation>
    <scope>NUCLEOTIDE SEQUENCE [LARGE SCALE GENOMIC DNA]</scope>
    <source>
        <strain evidence="1 2">PTRS2</strain>
    </source>
</reference>
<organism evidence="1 2">
    <name type="scientific">Microcoleus anatoxicus PTRS2</name>
    <dbReference type="NCBI Taxonomy" id="2705321"/>
    <lineage>
        <taxon>Bacteria</taxon>
        <taxon>Bacillati</taxon>
        <taxon>Cyanobacteriota</taxon>
        <taxon>Cyanophyceae</taxon>
        <taxon>Oscillatoriophycideae</taxon>
        <taxon>Oscillatoriales</taxon>
        <taxon>Microcoleaceae</taxon>
        <taxon>Microcoleus</taxon>
        <taxon>Microcoleus anatoxicus</taxon>
    </lineage>
</organism>
<dbReference type="Proteomes" id="UP001384579">
    <property type="component" value="Unassembled WGS sequence"/>
</dbReference>
<dbReference type="InterPro" id="IPR007367">
    <property type="entry name" value="DUF433"/>
</dbReference>
<dbReference type="PANTHER" id="PTHR34849:SF3">
    <property type="entry name" value="SSR2962 PROTEIN"/>
    <property type="match status" value="1"/>
</dbReference>
<sequence length="86" mass="9669">MTQNNLLSRISIESNICFGKPCIRGHRIWVSLILDFLAGGMTVEELLEEYPGIEREDILACIAYAAELARDCYVEIPVGEKKVVLK</sequence>
<keyword evidence="2" id="KW-1185">Reference proteome</keyword>
<comment type="caution">
    <text evidence="1">The sequence shown here is derived from an EMBL/GenBank/DDBJ whole genome shotgun (WGS) entry which is preliminary data.</text>
</comment>